<dbReference type="EMBL" id="GIFC01001269">
    <property type="protein sequence ID" value="MXU83352.1"/>
    <property type="molecule type" value="Transcribed_RNA"/>
</dbReference>
<sequence length="75" mass="8722">MYIFVLPRLFAVSGVKAGFCCRVHTSLFYKSYCFRKAFHRQGFRQSNLHFLCHILDSTGTCTFLCIHFYEGLSSL</sequence>
<organism evidence="1">
    <name type="scientific">Ixodes ricinus</name>
    <name type="common">Common tick</name>
    <name type="synonym">Acarus ricinus</name>
    <dbReference type="NCBI Taxonomy" id="34613"/>
    <lineage>
        <taxon>Eukaryota</taxon>
        <taxon>Metazoa</taxon>
        <taxon>Ecdysozoa</taxon>
        <taxon>Arthropoda</taxon>
        <taxon>Chelicerata</taxon>
        <taxon>Arachnida</taxon>
        <taxon>Acari</taxon>
        <taxon>Parasitiformes</taxon>
        <taxon>Ixodida</taxon>
        <taxon>Ixodoidea</taxon>
        <taxon>Ixodidae</taxon>
        <taxon>Ixodinae</taxon>
        <taxon>Ixodes</taxon>
    </lineage>
</organism>
<evidence type="ECO:0000313" key="1">
    <source>
        <dbReference type="EMBL" id="MXU83352.1"/>
    </source>
</evidence>
<accession>A0A6B0TTQ5</accession>
<name>A0A6B0TTQ5_IXORI</name>
<reference evidence="1" key="1">
    <citation type="submission" date="2019-12" db="EMBL/GenBank/DDBJ databases">
        <title>An insight into the sialome of adult female Ixodes ricinus ticks feeding for 6 days.</title>
        <authorList>
            <person name="Perner J."/>
            <person name="Ribeiro J.M.C."/>
        </authorList>
    </citation>
    <scope>NUCLEOTIDE SEQUENCE</scope>
    <source>
        <strain evidence="1">Semi-engorged</strain>
        <tissue evidence="1">Salivary glands</tissue>
    </source>
</reference>
<dbReference type="AlphaFoldDB" id="A0A6B0TTQ5"/>
<protein>
    <submittedName>
        <fullName evidence="1">Putative secreted protein</fullName>
    </submittedName>
</protein>
<proteinExistence type="predicted"/>